<dbReference type="PANTHER" id="PTHR42776">
    <property type="entry name" value="SERINE PEPTIDASE S9 FAMILY MEMBER"/>
    <property type="match status" value="1"/>
</dbReference>
<dbReference type="GO" id="GO:0016787">
    <property type="term" value="F:hydrolase activity"/>
    <property type="evidence" value="ECO:0007669"/>
    <property type="project" value="UniProtKB-KW"/>
</dbReference>
<dbReference type="InterPro" id="IPR001375">
    <property type="entry name" value="Peptidase_S9_cat"/>
</dbReference>
<protein>
    <submittedName>
        <fullName evidence="3">Alpha/beta hydrolase family protein</fullName>
        <ecNumber evidence="3">3.4.-.-</ecNumber>
    </submittedName>
</protein>
<dbReference type="Pfam" id="PF00326">
    <property type="entry name" value="Peptidase_S9"/>
    <property type="match status" value="1"/>
</dbReference>
<organism evidence="3 4">
    <name type="scientific">Aquimarina rubra</name>
    <dbReference type="NCBI Taxonomy" id="1920033"/>
    <lineage>
        <taxon>Bacteria</taxon>
        <taxon>Pseudomonadati</taxon>
        <taxon>Bacteroidota</taxon>
        <taxon>Flavobacteriia</taxon>
        <taxon>Flavobacteriales</taxon>
        <taxon>Flavobacteriaceae</taxon>
        <taxon>Aquimarina</taxon>
    </lineage>
</organism>
<dbReference type="EC" id="3.4.-.-" evidence="3"/>
<dbReference type="EMBL" id="JBHULE010000019">
    <property type="protein sequence ID" value="MFD2563483.1"/>
    <property type="molecule type" value="Genomic_DNA"/>
</dbReference>
<dbReference type="SUPFAM" id="SSF82171">
    <property type="entry name" value="DPP6 N-terminal domain-like"/>
    <property type="match status" value="1"/>
</dbReference>
<comment type="caution">
    <text evidence="3">The sequence shown here is derived from an EMBL/GenBank/DDBJ whole genome shotgun (WGS) entry which is preliminary data.</text>
</comment>
<reference evidence="4" key="1">
    <citation type="journal article" date="2019" name="Int. J. Syst. Evol. Microbiol.">
        <title>The Global Catalogue of Microorganisms (GCM) 10K type strain sequencing project: providing services to taxonomists for standard genome sequencing and annotation.</title>
        <authorList>
            <consortium name="The Broad Institute Genomics Platform"/>
            <consortium name="The Broad Institute Genome Sequencing Center for Infectious Disease"/>
            <person name="Wu L."/>
            <person name="Ma J."/>
        </authorList>
    </citation>
    <scope>NUCLEOTIDE SEQUENCE [LARGE SCALE GENOMIC DNA]</scope>
    <source>
        <strain evidence="4">KCTC 52274</strain>
    </source>
</reference>
<evidence type="ECO:0000256" key="1">
    <source>
        <dbReference type="ARBA" id="ARBA00022801"/>
    </source>
</evidence>
<gene>
    <name evidence="3" type="ORF">ACFSR1_12460</name>
</gene>
<evidence type="ECO:0000259" key="2">
    <source>
        <dbReference type="Pfam" id="PF00326"/>
    </source>
</evidence>
<dbReference type="InterPro" id="IPR029058">
    <property type="entry name" value="AB_hydrolase_fold"/>
</dbReference>
<name>A0ABW5LF11_9FLAO</name>
<sequence length="653" mass="74424">MMSLTILAQELQLNTGYDVKEYLSQVSVNTISISPNGNYIAVITSYDDLEKNSTEKMLWYYEINDQGKAISKTKIEFFNNTISQLNWTNDSRYLIFKAKDSIGYSLFKTPNNNPTKVTPLLKEREKLKELSYYKILDATTLVFLESKKKNEDKSQKDILSFPKAKNEIHTIFKKINFETGKIDSLFTLEKNVVHFDISPDKKNILYSNYNYSTYFDNNSYADSHTYLIDATNGELKKQLTNDYVWDESNWFGEDKILSHFSGNPKIKHYNSVFNWLSIINPTNGDQKKLGNFKGRIRNYITLEGSKIILNAQQSTTSNFYFYKDGRFERISDHKGTISNFENDNDKNLMAFSMITNSSFEEVYIARTIEELKNPIKISDFNSSLSAQPNPEIEKISWKNSSGEIIEGVLMWPPGKKGVKNLPFVVDIHGGPRSSRSEAISLGGLHYYYAPSLLASKGFLVLLPNYRGSTGRGQEFVDSLNGYPSSRPSDDILTGVAYILAKKWANKDKMVIKGASYGGQLTNWIIGNTDIFKVALPSCGIWNERASFGTGDGDIGQLIKFNQLHYWNNPELFDKESAFLYAKNIKTPTLITHGGKDVRVPTHNAYAMYYTLKELGAPVELLIYKNEGHIYRKPSNKLHKVEAELLFIEKHLGN</sequence>
<evidence type="ECO:0000313" key="4">
    <source>
        <dbReference type="Proteomes" id="UP001597319"/>
    </source>
</evidence>
<dbReference type="RefSeq" id="WP_378292942.1">
    <property type="nucleotide sequence ID" value="NZ_JBHULE010000019.1"/>
</dbReference>
<feature type="domain" description="Peptidase S9 prolyl oligopeptidase catalytic" evidence="2">
    <location>
        <begin position="448"/>
        <end position="652"/>
    </location>
</feature>
<proteinExistence type="predicted"/>
<dbReference type="Proteomes" id="UP001597319">
    <property type="component" value="Unassembled WGS sequence"/>
</dbReference>
<keyword evidence="1 3" id="KW-0378">Hydrolase</keyword>
<evidence type="ECO:0000313" key="3">
    <source>
        <dbReference type="EMBL" id="MFD2563483.1"/>
    </source>
</evidence>
<keyword evidence="4" id="KW-1185">Reference proteome</keyword>
<accession>A0ABW5LF11</accession>
<dbReference type="Gene3D" id="3.40.50.1820">
    <property type="entry name" value="alpha/beta hydrolase"/>
    <property type="match status" value="1"/>
</dbReference>
<dbReference type="PANTHER" id="PTHR42776:SF4">
    <property type="entry name" value="ACYLAMINO-ACID-RELEASING ENZYME"/>
    <property type="match status" value="1"/>
</dbReference>
<dbReference type="SUPFAM" id="SSF53474">
    <property type="entry name" value="alpha/beta-Hydrolases"/>
    <property type="match status" value="1"/>
</dbReference>